<sequence length="152" mass="16900">MRDMEPENCHVGRCEGKDRDYRVQQQSSPALIRRWPDRQSVGEMKATPLGDSASLFSSVYTMGRPWWPQMALPAGLVWVSRKQREKADLGVGERATRRARNPNVSEALIGTQLFNGGVAPAIVIRRLRALNCMRWGHGPDHGSVPGALLLLA</sequence>
<dbReference type="Proteomes" id="UP000011715">
    <property type="component" value="Unassembled WGS sequence"/>
</dbReference>
<dbReference type="EMBL" id="GL876974">
    <property type="protein sequence ID" value="KLU90135.1"/>
    <property type="molecule type" value="Genomic_DNA"/>
</dbReference>
<proteinExistence type="predicted"/>
<accession>A0A0C4E925</accession>
<evidence type="ECO:0000313" key="1">
    <source>
        <dbReference type="EMBL" id="KLU90135.1"/>
    </source>
</evidence>
<gene>
    <name evidence="1" type="ORF">MAPG_09101</name>
</gene>
<reference evidence="2" key="4">
    <citation type="journal article" date="2015" name="G3 (Bethesda)">
        <title>Genome sequences of three phytopathogenic species of the Magnaporthaceae family of fungi.</title>
        <authorList>
            <person name="Okagaki L.H."/>
            <person name="Nunes C.C."/>
            <person name="Sailsbery J."/>
            <person name="Clay B."/>
            <person name="Brown D."/>
            <person name="John T."/>
            <person name="Oh Y."/>
            <person name="Young N."/>
            <person name="Fitzgerald M."/>
            <person name="Haas B.J."/>
            <person name="Zeng Q."/>
            <person name="Young S."/>
            <person name="Adiconis X."/>
            <person name="Fan L."/>
            <person name="Levin J.Z."/>
            <person name="Mitchell T.K."/>
            <person name="Okubara P.A."/>
            <person name="Farman M.L."/>
            <person name="Kohn L.M."/>
            <person name="Birren B."/>
            <person name="Ma L.-J."/>
            <person name="Dean R.A."/>
        </authorList>
    </citation>
    <scope>NUCLEOTIDE SEQUENCE</scope>
    <source>
        <strain evidence="2">ATCC 64411 / 73-15</strain>
    </source>
</reference>
<dbReference type="AlphaFoldDB" id="A0A0C4E925"/>
<name>A0A0C4E925_MAGP6</name>
<dbReference type="VEuPathDB" id="FungiDB:MAPG_09101"/>
<evidence type="ECO:0000313" key="3">
    <source>
        <dbReference type="Proteomes" id="UP000011715"/>
    </source>
</evidence>
<dbReference type="EnsemblFungi" id="MAPG_09101T0">
    <property type="protein sequence ID" value="MAPG_09101T0"/>
    <property type="gene ID" value="MAPG_09101"/>
</dbReference>
<keyword evidence="3" id="KW-1185">Reference proteome</keyword>
<dbReference type="EMBL" id="ADBL01002233">
    <property type="status" value="NOT_ANNOTATED_CDS"/>
    <property type="molecule type" value="Genomic_DNA"/>
</dbReference>
<reference evidence="1" key="2">
    <citation type="submission" date="2010-05" db="EMBL/GenBank/DDBJ databases">
        <title>The Genome Sequence of Magnaporthe poae strain ATCC 64411.</title>
        <authorList>
            <consortium name="The Broad Institute Genome Sequencing Platform"/>
            <consortium name="Broad Institute Genome Sequencing Center for Infectious Disease"/>
            <person name="Ma L.-J."/>
            <person name="Dead R."/>
            <person name="Young S."/>
            <person name="Zeng Q."/>
            <person name="Koehrsen M."/>
            <person name="Alvarado L."/>
            <person name="Berlin A."/>
            <person name="Chapman S.B."/>
            <person name="Chen Z."/>
            <person name="Freedman E."/>
            <person name="Gellesch M."/>
            <person name="Goldberg J."/>
            <person name="Griggs A."/>
            <person name="Gujja S."/>
            <person name="Heilman E.R."/>
            <person name="Heiman D."/>
            <person name="Hepburn T."/>
            <person name="Howarth C."/>
            <person name="Jen D."/>
            <person name="Larson L."/>
            <person name="Mehta T."/>
            <person name="Neiman D."/>
            <person name="Pearson M."/>
            <person name="Roberts A."/>
            <person name="Saif S."/>
            <person name="Shea T."/>
            <person name="Shenoy N."/>
            <person name="Sisk P."/>
            <person name="Stolte C."/>
            <person name="Sykes S."/>
            <person name="Walk T."/>
            <person name="White J."/>
            <person name="Yandava C."/>
            <person name="Haas B."/>
            <person name="Nusbaum C."/>
            <person name="Birren B."/>
        </authorList>
    </citation>
    <scope>NUCLEOTIDE SEQUENCE</scope>
    <source>
        <strain evidence="1">ATCC 64411</strain>
    </source>
</reference>
<reference evidence="2" key="5">
    <citation type="submission" date="2015-06" db="UniProtKB">
        <authorList>
            <consortium name="EnsemblFungi"/>
        </authorList>
    </citation>
    <scope>IDENTIFICATION</scope>
    <source>
        <strain evidence="2">ATCC 64411</strain>
    </source>
</reference>
<protein>
    <submittedName>
        <fullName evidence="1 2">Uncharacterized protein</fullName>
    </submittedName>
</protein>
<reference evidence="3" key="1">
    <citation type="submission" date="2010-05" db="EMBL/GenBank/DDBJ databases">
        <title>The genome sequence of Magnaporthe poae strain ATCC 64411.</title>
        <authorList>
            <person name="Ma L.-J."/>
            <person name="Dead R."/>
            <person name="Young S."/>
            <person name="Zeng Q."/>
            <person name="Koehrsen M."/>
            <person name="Alvarado L."/>
            <person name="Berlin A."/>
            <person name="Chapman S.B."/>
            <person name="Chen Z."/>
            <person name="Freedman E."/>
            <person name="Gellesch M."/>
            <person name="Goldberg J."/>
            <person name="Griggs A."/>
            <person name="Gujja S."/>
            <person name="Heilman E.R."/>
            <person name="Heiman D."/>
            <person name="Hepburn T."/>
            <person name="Howarth C."/>
            <person name="Jen D."/>
            <person name="Larson L."/>
            <person name="Mehta T."/>
            <person name="Neiman D."/>
            <person name="Pearson M."/>
            <person name="Roberts A."/>
            <person name="Saif S."/>
            <person name="Shea T."/>
            <person name="Shenoy N."/>
            <person name="Sisk P."/>
            <person name="Stolte C."/>
            <person name="Sykes S."/>
            <person name="Walk T."/>
            <person name="White J."/>
            <person name="Yandava C."/>
            <person name="Haas B."/>
            <person name="Nusbaum C."/>
            <person name="Birren B."/>
        </authorList>
    </citation>
    <scope>NUCLEOTIDE SEQUENCE [LARGE SCALE GENOMIC DNA]</scope>
    <source>
        <strain evidence="3">ATCC 64411 / 73-15</strain>
    </source>
</reference>
<evidence type="ECO:0000313" key="2">
    <source>
        <dbReference type="EnsemblFungi" id="MAPG_09101T0"/>
    </source>
</evidence>
<organism evidence="2 3">
    <name type="scientific">Magnaporthiopsis poae (strain ATCC 64411 / 73-15)</name>
    <name type="common">Kentucky bluegrass fungus</name>
    <name type="synonym">Magnaporthe poae</name>
    <dbReference type="NCBI Taxonomy" id="644358"/>
    <lineage>
        <taxon>Eukaryota</taxon>
        <taxon>Fungi</taxon>
        <taxon>Dikarya</taxon>
        <taxon>Ascomycota</taxon>
        <taxon>Pezizomycotina</taxon>
        <taxon>Sordariomycetes</taxon>
        <taxon>Sordariomycetidae</taxon>
        <taxon>Magnaporthales</taxon>
        <taxon>Magnaporthaceae</taxon>
        <taxon>Magnaporthiopsis</taxon>
    </lineage>
</organism>
<reference evidence="1" key="3">
    <citation type="submission" date="2011-03" db="EMBL/GenBank/DDBJ databases">
        <title>Annotation of Magnaporthe poae ATCC 64411.</title>
        <authorList>
            <person name="Ma L.-J."/>
            <person name="Dead R."/>
            <person name="Young S.K."/>
            <person name="Zeng Q."/>
            <person name="Gargeya S."/>
            <person name="Fitzgerald M."/>
            <person name="Haas B."/>
            <person name="Abouelleil A."/>
            <person name="Alvarado L."/>
            <person name="Arachchi H.M."/>
            <person name="Berlin A."/>
            <person name="Brown A."/>
            <person name="Chapman S.B."/>
            <person name="Chen Z."/>
            <person name="Dunbar C."/>
            <person name="Freedman E."/>
            <person name="Gearin G."/>
            <person name="Gellesch M."/>
            <person name="Goldberg J."/>
            <person name="Griggs A."/>
            <person name="Gujja S."/>
            <person name="Heiman D."/>
            <person name="Howarth C."/>
            <person name="Larson L."/>
            <person name="Lui A."/>
            <person name="MacDonald P.J.P."/>
            <person name="Mehta T."/>
            <person name="Montmayeur A."/>
            <person name="Murphy C."/>
            <person name="Neiman D."/>
            <person name="Pearson M."/>
            <person name="Priest M."/>
            <person name="Roberts A."/>
            <person name="Saif S."/>
            <person name="Shea T."/>
            <person name="Shenoy N."/>
            <person name="Sisk P."/>
            <person name="Stolte C."/>
            <person name="Sykes S."/>
            <person name="Yandava C."/>
            <person name="Wortman J."/>
            <person name="Nusbaum C."/>
            <person name="Birren B."/>
        </authorList>
    </citation>
    <scope>NUCLEOTIDE SEQUENCE</scope>
    <source>
        <strain evidence="1">ATCC 64411</strain>
    </source>
</reference>